<proteinExistence type="inferred from homology"/>
<organism evidence="3 4">
    <name type="scientific">Blepharisma stoltei</name>
    <dbReference type="NCBI Taxonomy" id="1481888"/>
    <lineage>
        <taxon>Eukaryota</taxon>
        <taxon>Sar</taxon>
        <taxon>Alveolata</taxon>
        <taxon>Ciliophora</taxon>
        <taxon>Postciliodesmatophora</taxon>
        <taxon>Heterotrichea</taxon>
        <taxon>Heterotrichida</taxon>
        <taxon>Blepharismidae</taxon>
        <taxon>Blepharisma</taxon>
    </lineage>
</organism>
<dbReference type="PANTHER" id="PTHR48107">
    <property type="entry name" value="NADPH-DEPENDENT ALDEHYDE REDUCTASE-LIKE PROTEIN, CHLOROPLASTIC-RELATED"/>
    <property type="match status" value="1"/>
</dbReference>
<dbReference type="InterPro" id="IPR036291">
    <property type="entry name" value="NAD(P)-bd_dom_sf"/>
</dbReference>
<dbReference type="Gene3D" id="3.40.50.720">
    <property type="entry name" value="NAD(P)-binding Rossmann-like Domain"/>
    <property type="match status" value="1"/>
</dbReference>
<dbReference type="EMBL" id="CAJZBQ010000017">
    <property type="protein sequence ID" value="CAG9317028.1"/>
    <property type="molecule type" value="Genomic_DNA"/>
</dbReference>
<dbReference type="PRINTS" id="PR00081">
    <property type="entry name" value="GDHRDH"/>
</dbReference>
<reference evidence="3" key="1">
    <citation type="submission" date="2021-09" db="EMBL/GenBank/DDBJ databases">
        <authorList>
            <consortium name="AG Swart"/>
            <person name="Singh M."/>
            <person name="Singh A."/>
            <person name="Seah K."/>
            <person name="Emmerich C."/>
        </authorList>
    </citation>
    <scope>NUCLEOTIDE SEQUENCE</scope>
    <source>
        <strain evidence="3">ATCC30299</strain>
    </source>
</reference>
<comment type="similarity">
    <text evidence="1">Belongs to the short-chain dehydrogenases/reductases (SDR) family.</text>
</comment>
<gene>
    <name evidence="3" type="ORF">BSTOLATCC_MIC17654</name>
</gene>
<evidence type="ECO:0000313" key="4">
    <source>
        <dbReference type="Proteomes" id="UP001162131"/>
    </source>
</evidence>
<keyword evidence="2" id="KW-0560">Oxidoreductase</keyword>
<evidence type="ECO:0000256" key="2">
    <source>
        <dbReference type="ARBA" id="ARBA00023002"/>
    </source>
</evidence>
<protein>
    <submittedName>
        <fullName evidence="3">Uncharacterized protein</fullName>
    </submittedName>
</protein>
<evidence type="ECO:0000256" key="1">
    <source>
        <dbReference type="ARBA" id="ARBA00006484"/>
    </source>
</evidence>
<dbReference type="Proteomes" id="UP001162131">
    <property type="component" value="Unassembled WGS sequence"/>
</dbReference>
<accession>A0AAU9IRB1</accession>
<sequence length="249" mass="27628">MAECGIVIGASRGIGKALTIRLATQYPDLPIIAISSSIVSSQTAVEYSRTHPNISCFDADMSTMEGVLSVVSHIQGKIRFLVYASGVQGPLWSENITAEDFDNVMHINTRAIFFLTRGLAEKFAQGSKLLIISTGLAHEYLIPFPIYSISKAALYMTYQVLKQEIKTTSVGSVQPGAVKTQMLDNTEVKLQTELKFPKIEADLCAKFLAYLISDRVNCERFSQAEWSIYTPDHHSEWLEEGDEAPLWIV</sequence>
<dbReference type="AlphaFoldDB" id="A0AAU9IRB1"/>
<dbReference type="SUPFAM" id="SSF51735">
    <property type="entry name" value="NAD(P)-binding Rossmann-fold domains"/>
    <property type="match status" value="1"/>
</dbReference>
<name>A0AAU9IRB1_9CILI</name>
<dbReference type="InterPro" id="IPR002347">
    <property type="entry name" value="SDR_fam"/>
</dbReference>
<keyword evidence="4" id="KW-1185">Reference proteome</keyword>
<dbReference type="Pfam" id="PF00106">
    <property type="entry name" value="adh_short"/>
    <property type="match status" value="1"/>
</dbReference>
<dbReference type="PANTHER" id="PTHR48107:SF7">
    <property type="entry name" value="RE15974P"/>
    <property type="match status" value="1"/>
</dbReference>
<evidence type="ECO:0000313" key="3">
    <source>
        <dbReference type="EMBL" id="CAG9317028.1"/>
    </source>
</evidence>
<comment type="caution">
    <text evidence="3">The sequence shown here is derived from an EMBL/GenBank/DDBJ whole genome shotgun (WGS) entry which is preliminary data.</text>
</comment>
<dbReference type="GO" id="GO:0016614">
    <property type="term" value="F:oxidoreductase activity, acting on CH-OH group of donors"/>
    <property type="evidence" value="ECO:0007669"/>
    <property type="project" value="UniProtKB-ARBA"/>
</dbReference>
<dbReference type="CDD" id="cd05233">
    <property type="entry name" value="SDR_c"/>
    <property type="match status" value="1"/>
</dbReference>